<dbReference type="RefSeq" id="WP_143269282.1">
    <property type="nucleotide sequence ID" value="NZ_FUHW01000038.1"/>
</dbReference>
<keyword evidence="2" id="KW-1185">Reference proteome</keyword>
<dbReference type="Pfam" id="PF06224">
    <property type="entry name" value="AlkZ-like"/>
    <property type="match status" value="1"/>
</dbReference>
<gene>
    <name evidence="1" type="ORF">FM101_11710</name>
</gene>
<organism evidence="1 2">
    <name type="scientific">Arthrobacter rhombi</name>
    <dbReference type="NCBI Taxonomy" id="71253"/>
    <lineage>
        <taxon>Bacteria</taxon>
        <taxon>Bacillati</taxon>
        <taxon>Actinomycetota</taxon>
        <taxon>Actinomycetes</taxon>
        <taxon>Micrococcales</taxon>
        <taxon>Micrococcaceae</taxon>
        <taxon>Arthrobacter</taxon>
    </lineage>
</organism>
<proteinExistence type="predicted"/>
<name>A0A1R4GMA9_9MICC</name>
<dbReference type="Proteomes" id="UP000195913">
    <property type="component" value="Unassembled WGS sequence"/>
</dbReference>
<dbReference type="PANTHER" id="PTHR30528:SF0">
    <property type="entry name" value="CYTOPLASMIC PROTEIN"/>
    <property type="match status" value="1"/>
</dbReference>
<evidence type="ECO:0000313" key="1">
    <source>
        <dbReference type="EMBL" id="SJM69330.1"/>
    </source>
</evidence>
<dbReference type="AlphaFoldDB" id="A0A1R4GMA9"/>
<dbReference type="EMBL" id="FUHW01000038">
    <property type="protein sequence ID" value="SJM69330.1"/>
    <property type="molecule type" value="Genomic_DNA"/>
</dbReference>
<accession>A0A1R4GMA9</accession>
<dbReference type="PANTHER" id="PTHR30528">
    <property type="entry name" value="CYTOPLASMIC PROTEIN"/>
    <property type="match status" value="1"/>
</dbReference>
<evidence type="ECO:0008006" key="3">
    <source>
        <dbReference type="Google" id="ProtNLM"/>
    </source>
</evidence>
<evidence type="ECO:0000313" key="2">
    <source>
        <dbReference type="Proteomes" id="UP000195913"/>
    </source>
</evidence>
<sequence length="416" mass="46454">MTRSMTLAQARRIALAAQGLHQERPTGPATARQVGRTFERLQLLQIDSVNVLTRAHYLPLFARLGPYAPALVDRMSSRSPRRMVEYWAHEASFIRPEHHADLLLWQRRTWMGSFSSDRPWLRELADRIVELLASSRPLTAREVAARLGHHEKIDRSGWGWNRSTVKEALEALFAVGEVGVASRNAQFERRYALISQVLPPHARDAGPLAPVPLGSGAERESSAHRLVEAAARAHGIGTVRCLADYFRLPVRVAAVAVERLVEEGVLEPVDVLGWPGRQFLHNSALKPRTARARALLSPFDSLVFERRRLEQLFGFHYRLEIYTPAAKRRYGYYVLPFLLGEQIVARVDLKADRARGALIVRSSHPEPAAPTETAAELASELFLMAEWLGLESVQVQLEGSLSLELAATVGTRSTGT</sequence>
<reference evidence="1 2" key="1">
    <citation type="submission" date="2017-02" db="EMBL/GenBank/DDBJ databases">
        <authorList>
            <person name="Peterson S.W."/>
        </authorList>
    </citation>
    <scope>NUCLEOTIDE SEQUENCE [LARGE SCALE GENOMIC DNA]</scope>
    <source>
        <strain evidence="1 2">B Ar 00.02</strain>
    </source>
</reference>
<protein>
    <recommendedName>
        <fullName evidence="3">Winged helix-turn-helix domain-containing protein</fullName>
    </recommendedName>
</protein>
<dbReference type="InterPro" id="IPR009351">
    <property type="entry name" value="AlkZ-like"/>
</dbReference>